<organism evidence="2 3">
    <name type="scientific">Alishewanella longhuensis</name>
    <dbReference type="NCBI Taxonomy" id="1091037"/>
    <lineage>
        <taxon>Bacteria</taxon>
        <taxon>Pseudomonadati</taxon>
        <taxon>Pseudomonadota</taxon>
        <taxon>Gammaproteobacteria</taxon>
        <taxon>Alteromonadales</taxon>
        <taxon>Alteromonadaceae</taxon>
        <taxon>Alishewanella</taxon>
    </lineage>
</organism>
<keyword evidence="1" id="KW-0472">Membrane</keyword>
<keyword evidence="1" id="KW-0812">Transmembrane</keyword>
<evidence type="ECO:0000313" key="3">
    <source>
        <dbReference type="Proteomes" id="UP000659697"/>
    </source>
</evidence>
<accession>A0ABQ3KTX6</accession>
<name>A0ABQ3KTX6_9ALTE</name>
<comment type="caution">
    <text evidence="2">The sequence shown here is derived from an EMBL/GenBank/DDBJ whole genome shotgun (WGS) entry which is preliminary data.</text>
</comment>
<dbReference type="Proteomes" id="UP000659697">
    <property type="component" value="Unassembled WGS sequence"/>
</dbReference>
<evidence type="ECO:0000256" key="1">
    <source>
        <dbReference type="SAM" id="Phobius"/>
    </source>
</evidence>
<dbReference type="RefSeq" id="WP_189429137.1">
    <property type="nucleotide sequence ID" value="NZ_BNAO01000001.1"/>
</dbReference>
<keyword evidence="1" id="KW-1133">Transmembrane helix</keyword>
<keyword evidence="3" id="KW-1185">Reference proteome</keyword>
<dbReference type="EMBL" id="BNAO01000001">
    <property type="protein sequence ID" value="GHG58729.1"/>
    <property type="molecule type" value="Genomic_DNA"/>
</dbReference>
<evidence type="ECO:0000313" key="2">
    <source>
        <dbReference type="EMBL" id="GHG58729.1"/>
    </source>
</evidence>
<feature type="transmembrane region" description="Helical" evidence="1">
    <location>
        <begin position="180"/>
        <end position="207"/>
    </location>
</feature>
<protein>
    <submittedName>
        <fullName evidence="2">Uncharacterized protein</fullName>
    </submittedName>
</protein>
<sequence>MNFNHSITEQIAQYDVTVNYNSLTGREIILVNGEQKYNRLNWTSTKSAYLLQLDEQQHIRIQLTLTLDSTLEVSFLRGGKVLASHNVTLYSQPSSKILEEPENATWLAELMLPKRLLLLLPLSVLLLMLTSLFNSMLLTGIAMLLLSLLCLAFMLKPVSPKQVKQPDFTKGILKVGFAKGLIYGASFGGVIGYSASILTSTAARLLLNS</sequence>
<gene>
    <name evidence="2" type="ORF">GCM10010919_00660</name>
</gene>
<proteinExistence type="predicted"/>
<feature type="transmembrane region" description="Helical" evidence="1">
    <location>
        <begin position="139"/>
        <end position="159"/>
    </location>
</feature>
<feature type="transmembrane region" description="Helical" evidence="1">
    <location>
        <begin position="116"/>
        <end position="133"/>
    </location>
</feature>
<reference evidence="3" key="1">
    <citation type="journal article" date="2019" name="Int. J. Syst. Evol. Microbiol.">
        <title>The Global Catalogue of Microorganisms (GCM) 10K type strain sequencing project: providing services to taxonomists for standard genome sequencing and annotation.</title>
        <authorList>
            <consortium name="The Broad Institute Genomics Platform"/>
            <consortium name="The Broad Institute Genome Sequencing Center for Infectious Disease"/>
            <person name="Wu L."/>
            <person name="Ma J."/>
        </authorList>
    </citation>
    <scope>NUCLEOTIDE SEQUENCE [LARGE SCALE GENOMIC DNA]</scope>
    <source>
        <strain evidence="3">CGMCC 1.7003</strain>
    </source>
</reference>